<evidence type="ECO:0000256" key="2">
    <source>
        <dbReference type="ARBA" id="ARBA00023172"/>
    </source>
</evidence>
<organism evidence="3 4">
    <name type="scientific">Galactobacter caseinivorans</name>
    <dbReference type="NCBI Taxonomy" id="2676123"/>
    <lineage>
        <taxon>Bacteria</taxon>
        <taxon>Bacillati</taxon>
        <taxon>Actinomycetota</taxon>
        <taxon>Actinomycetes</taxon>
        <taxon>Micrococcales</taxon>
        <taxon>Micrococcaceae</taxon>
        <taxon>Galactobacter</taxon>
    </lineage>
</organism>
<dbReference type="GO" id="GO:0003677">
    <property type="term" value="F:DNA binding"/>
    <property type="evidence" value="ECO:0007669"/>
    <property type="project" value="UniProtKB-KW"/>
</dbReference>
<keyword evidence="1" id="KW-0238">DNA-binding</keyword>
<gene>
    <name evidence="3" type="ORF">DWQ67_02895</name>
</gene>
<dbReference type="Gene3D" id="1.10.150.130">
    <property type="match status" value="1"/>
</dbReference>
<dbReference type="Gene3D" id="1.10.443.10">
    <property type="entry name" value="Intergrase catalytic core"/>
    <property type="match status" value="1"/>
</dbReference>
<dbReference type="InterPro" id="IPR010998">
    <property type="entry name" value="Integrase_recombinase_N"/>
</dbReference>
<keyword evidence="4" id="KW-1185">Reference proteome</keyword>
<evidence type="ECO:0008006" key="5">
    <source>
        <dbReference type="Google" id="ProtNLM"/>
    </source>
</evidence>
<proteinExistence type="predicted"/>
<sequence>MRSRWDSRSQERFAAVAVRDVTASMVRERHDKIAAEGKPGSARESLAALSQMFAYAAGTAWPLPAGHRASVDENPCRITAPGRGKPVWAPHREVATPEEVADLAGRMPQGERLSVLLAAWCGVRIGEVLGLRRRDLWTAPSVRDGENEATFLRIERQVQSKGGLREEAPKSHAGTLDVPVPAALVPVVLAPLLHWAGRGDDGLLFPAVRRGTRWFHPNTLRKRFNAARDAHNVAQAGAERPQMTGCSTICARRH</sequence>
<protein>
    <recommendedName>
        <fullName evidence="5">Tyr recombinase domain-containing protein</fullName>
    </recommendedName>
</protein>
<evidence type="ECO:0000313" key="3">
    <source>
        <dbReference type="EMBL" id="RKW71793.1"/>
    </source>
</evidence>
<name>A0A496PMM1_9MICC</name>
<comment type="caution">
    <text evidence="3">The sequence shown here is derived from an EMBL/GenBank/DDBJ whole genome shotgun (WGS) entry which is preliminary data.</text>
</comment>
<dbReference type="InterPro" id="IPR011010">
    <property type="entry name" value="DNA_brk_join_enz"/>
</dbReference>
<keyword evidence="2" id="KW-0233">DNA recombination</keyword>
<dbReference type="EMBL" id="QQXL01000001">
    <property type="protein sequence ID" value="RKW71793.1"/>
    <property type="molecule type" value="Genomic_DNA"/>
</dbReference>
<accession>A0A496PMM1</accession>
<dbReference type="AlphaFoldDB" id="A0A496PMM1"/>
<dbReference type="GO" id="GO:0006310">
    <property type="term" value="P:DNA recombination"/>
    <property type="evidence" value="ECO:0007669"/>
    <property type="project" value="UniProtKB-KW"/>
</dbReference>
<dbReference type="Proteomes" id="UP000273119">
    <property type="component" value="Unassembled WGS sequence"/>
</dbReference>
<dbReference type="GO" id="GO:0015074">
    <property type="term" value="P:DNA integration"/>
    <property type="evidence" value="ECO:0007669"/>
    <property type="project" value="InterPro"/>
</dbReference>
<evidence type="ECO:0000256" key="1">
    <source>
        <dbReference type="ARBA" id="ARBA00023125"/>
    </source>
</evidence>
<evidence type="ECO:0000313" key="4">
    <source>
        <dbReference type="Proteomes" id="UP000273119"/>
    </source>
</evidence>
<dbReference type="SUPFAM" id="SSF56349">
    <property type="entry name" value="DNA breaking-rejoining enzymes"/>
    <property type="match status" value="1"/>
</dbReference>
<reference evidence="3 4" key="1">
    <citation type="submission" date="2018-07" db="EMBL/GenBank/DDBJ databases">
        <title>Arthrobacter sp. nov., isolated from raw cow's milk with high bacterial count.</title>
        <authorList>
            <person name="Hahne J."/>
            <person name="Isele D."/>
            <person name="Lipski A."/>
        </authorList>
    </citation>
    <scope>NUCLEOTIDE SEQUENCE [LARGE SCALE GENOMIC DNA]</scope>
    <source>
        <strain evidence="3 4">JZ R-183</strain>
    </source>
</reference>
<dbReference type="InterPro" id="IPR013762">
    <property type="entry name" value="Integrase-like_cat_sf"/>
</dbReference>